<dbReference type="Gene3D" id="3.40.50.10320">
    <property type="entry name" value="LmbE-like"/>
    <property type="match status" value="1"/>
</dbReference>
<dbReference type="InterPro" id="IPR024078">
    <property type="entry name" value="LmbE-like_dom_sf"/>
</dbReference>
<dbReference type="EMBL" id="JAUYVI010000006">
    <property type="protein sequence ID" value="MDQ7249813.1"/>
    <property type="molecule type" value="Genomic_DNA"/>
</dbReference>
<dbReference type="GO" id="GO:0016787">
    <property type="term" value="F:hydrolase activity"/>
    <property type="evidence" value="ECO:0007669"/>
    <property type="project" value="UniProtKB-KW"/>
</dbReference>
<keyword evidence="1" id="KW-0378">Hydrolase</keyword>
<accession>A0ABU0YQ01</accession>
<protein>
    <submittedName>
        <fullName evidence="1">PIG-L family deacetylase</fullName>
        <ecNumber evidence="1">3.5.1.-</ecNumber>
    </submittedName>
</protein>
<comment type="caution">
    <text evidence="1">The sequence shown here is derived from an EMBL/GenBank/DDBJ whole genome shotgun (WGS) entry which is preliminary data.</text>
</comment>
<evidence type="ECO:0000313" key="2">
    <source>
        <dbReference type="Proteomes" id="UP001230156"/>
    </source>
</evidence>
<dbReference type="SUPFAM" id="SSF102588">
    <property type="entry name" value="LmbE-like"/>
    <property type="match status" value="1"/>
</dbReference>
<sequence length="262" mass="28814">MEELLAHLKAGTAIDRPIAVVGAHPDDETLGIGSRFALVRRLRLIQLTDGAPRDLISARREGFADWQGYAAAREAEVECALETLGAAGAERRRYGLPDKEALDSLPDIVDRLVADLAGMAAVITHPFEHGHPDHDTASLAVSLACRKLQQRGEATPLRLEFASYHLRDAGRVFGCFRPESGPPELEIVLTPAELARKQQAIACFKTQAEMLRQFPLTSERLRPAPDYDFRQAPGPALYEQLEAMITSAQWLAQADAMLKRLS</sequence>
<dbReference type="PANTHER" id="PTHR12993">
    <property type="entry name" value="N-ACETYLGLUCOSAMINYL-PHOSPHATIDYLINOSITOL DE-N-ACETYLASE-RELATED"/>
    <property type="match status" value="1"/>
</dbReference>
<proteinExistence type="predicted"/>
<name>A0ABU0YQ01_9PROT</name>
<dbReference type="InterPro" id="IPR003737">
    <property type="entry name" value="GlcNAc_PI_deacetylase-related"/>
</dbReference>
<evidence type="ECO:0000313" key="1">
    <source>
        <dbReference type="EMBL" id="MDQ7249813.1"/>
    </source>
</evidence>
<gene>
    <name evidence="1" type="ORF">Q8A70_19145</name>
</gene>
<dbReference type="Pfam" id="PF02585">
    <property type="entry name" value="PIG-L"/>
    <property type="match status" value="1"/>
</dbReference>
<organism evidence="1 2">
    <name type="scientific">Dongia sedimenti</name>
    <dbReference type="NCBI Taxonomy" id="3064282"/>
    <lineage>
        <taxon>Bacteria</taxon>
        <taxon>Pseudomonadati</taxon>
        <taxon>Pseudomonadota</taxon>
        <taxon>Alphaproteobacteria</taxon>
        <taxon>Rhodospirillales</taxon>
        <taxon>Dongiaceae</taxon>
        <taxon>Dongia</taxon>
    </lineage>
</organism>
<dbReference type="Proteomes" id="UP001230156">
    <property type="component" value="Unassembled WGS sequence"/>
</dbReference>
<dbReference type="RefSeq" id="WP_379958235.1">
    <property type="nucleotide sequence ID" value="NZ_JAUYVI010000006.1"/>
</dbReference>
<dbReference type="PANTHER" id="PTHR12993:SF29">
    <property type="entry name" value="BLR3841 PROTEIN"/>
    <property type="match status" value="1"/>
</dbReference>
<reference evidence="2" key="1">
    <citation type="submission" date="2023-08" db="EMBL/GenBank/DDBJ databases">
        <title>Rhodospirillaceae gen. nov., a novel taxon isolated from the Yangtze River Yuezi River estuary sludge.</title>
        <authorList>
            <person name="Ruan L."/>
        </authorList>
    </citation>
    <scope>NUCLEOTIDE SEQUENCE [LARGE SCALE GENOMIC DNA]</scope>
    <source>
        <strain evidence="2">R-7</strain>
    </source>
</reference>
<keyword evidence="2" id="KW-1185">Reference proteome</keyword>
<dbReference type="EC" id="3.5.1.-" evidence="1"/>